<comment type="caution">
    <text evidence="2">The sequence shown here is derived from an EMBL/GenBank/DDBJ whole genome shotgun (WGS) entry which is preliminary data.</text>
</comment>
<proteinExistence type="predicted"/>
<sequence length="169" mass="17805">MEVGKPRTKKHWGLLFLAGLALLILVGIRVGIALADTGGEEVRIVGSDVDRVLVLSPASPLPTPSPAAVVTPTPSLTPTAAVRQEGEAPSLRPTPSPTPSPTPVVTPTPELQTMQVALTFYTCPPFCLGDPMANTEPLHEGAAACGYALKMGQRFEFDGEEYRCEDRGG</sequence>
<feature type="compositionally biased region" description="Pro residues" evidence="1">
    <location>
        <begin position="92"/>
        <end position="105"/>
    </location>
</feature>
<evidence type="ECO:0000256" key="1">
    <source>
        <dbReference type="SAM" id="MobiDB-lite"/>
    </source>
</evidence>
<organism evidence="2">
    <name type="scientific">marine sediment metagenome</name>
    <dbReference type="NCBI Taxonomy" id="412755"/>
    <lineage>
        <taxon>unclassified sequences</taxon>
        <taxon>metagenomes</taxon>
        <taxon>ecological metagenomes</taxon>
    </lineage>
</organism>
<feature type="non-terminal residue" evidence="2">
    <location>
        <position position="169"/>
    </location>
</feature>
<gene>
    <name evidence="2" type="ORF">LCGC14_2225810</name>
</gene>
<evidence type="ECO:0000313" key="2">
    <source>
        <dbReference type="EMBL" id="KKL58397.1"/>
    </source>
</evidence>
<name>A0A0F9G536_9ZZZZ</name>
<protein>
    <submittedName>
        <fullName evidence="2">Uncharacterized protein</fullName>
    </submittedName>
</protein>
<dbReference type="AlphaFoldDB" id="A0A0F9G536"/>
<feature type="region of interest" description="Disordered" evidence="1">
    <location>
        <begin position="63"/>
        <end position="105"/>
    </location>
</feature>
<reference evidence="2" key="1">
    <citation type="journal article" date="2015" name="Nature">
        <title>Complex archaea that bridge the gap between prokaryotes and eukaryotes.</title>
        <authorList>
            <person name="Spang A."/>
            <person name="Saw J.H."/>
            <person name="Jorgensen S.L."/>
            <person name="Zaremba-Niedzwiedzka K."/>
            <person name="Martijn J."/>
            <person name="Lind A.E."/>
            <person name="van Eijk R."/>
            <person name="Schleper C."/>
            <person name="Guy L."/>
            <person name="Ettema T.J."/>
        </authorList>
    </citation>
    <scope>NUCLEOTIDE SEQUENCE</scope>
</reference>
<accession>A0A0F9G536</accession>
<dbReference type="EMBL" id="LAZR01029841">
    <property type="protein sequence ID" value="KKL58397.1"/>
    <property type="molecule type" value="Genomic_DNA"/>
</dbReference>